<dbReference type="InParanoid" id="G4Q918"/>
<keyword evidence="2" id="KW-1185">Reference proteome</keyword>
<evidence type="ECO:0008006" key="3">
    <source>
        <dbReference type="Google" id="ProtNLM"/>
    </source>
</evidence>
<sequence>MPPLFFAEKETVMKSFTMFGSHVCPDTIAAMCILDKKGLSYTYKDITGTMIFLKEFLHLRDSREDFQAVKEGGYVGIPCFLFEDGSLTFSVEEAIVWSGKAK</sequence>
<dbReference type="EMBL" id="CP003058">
    <property type="protein sequence ID" value="AEQ21716.1"/>
    <property type="molecule type" value="Genomic_DNA"/>
</dbReference>
<protein>
    <recommendedName>
        <fullName evidence="3">Glutaredoxin</fullName>
    </recommendedName>
</protein>
<dbReference type="KEGG" id="ain:Acin_0474"/>
<dbReference type="STRING" id="568816.Acin_0474"/>
<dbReference type="PATRIC" id="fig|568816.4.peg.462"/>
<dbReference type="eggNOG" id="COG4545">
    <property type="taxonomic scope" value="Bacteria"/>
</dbReference>
<evidence type="ECO:0000313" key="2">
    <source>
        <dbReference type="Proteomes" id="UP000007093"/>
    </source>
</evidence>
<dbReference type="HOGENOM" id="CLU_159829_0_0_9"/>
<dbReference type="Gene3D" id="3.40.30.10">
    <property type="entry name" value="Glutaredoxin"/>
    <property type="match status" value="1"/>
</dbReference>
<name>G4Q918_ACIIR</name>
<organism evidence="1 2">
    <name type="scientific">Acidaminococcus intestini (strain RyC-MR95)</name>
    <dbReference type="NCBI Taxonomy" id="568816"/>
    <lineage>
        <taxon>Bacteria</taxon>
        <taxon>Bacillati</taxon>
        <taxon>Bacillota</taxon>
        <taxon>Negativicutes</taxon>
        <taxon>Acidaminococcales</taxon>
        <taxon>Acidaminococcaceae</taxon>
        <taxon>Acidaminococcus</taxon>
    </lineage>
</organism>
<gene>
    <name evidence="1" type="ordered locus">Acin_0474</name>
</gene>
<accession>G4Q918</accession>
<proteinExistence type="predicted"/>
<reference evidence="1 2" key="1">
    <citation type="journal article" date="2011" name="J. Bacteriol.">
        <title>Complete genome sequence of Acidaminococcus intestini RYC-MR95, a Gram-negative bacterium from the phylum Firmicutes.</title>
        <authorList>
            <person name="D'Auria G."/>
            <person name="Galan J.C."/>
            <person name="Rodriguez-Alcayna M."/>
            <person name="Moya A."/>
            <person name="Baquero F."/>
            <person name="Latorre A."/>
        </authorList>
    </citation>
    <scope>NUCLEOTIDE SEQUENCE [LARGE SCALE GENOMIC DNA]</scope>
    <source>
        <strain evidence="1 2">RyC-MR95</strain>
    </source>
</reference>
<dbReference type="AlphaFoldDB" id="G4Q918"/>
<dbReference type="Proteomes" id="UP000007093">
    <property type="component" value="Chromosome"/>
</dbReference>
<evidence type="ECO:0000313" key="1">
    <source>
        <dbReference type="EMBL" id="AEQ21716.1"/>
    </source>
</evidence>